<keyword evidence="5" id="KW-0234">DNA repair</keyword>
<proteinExistence type="inferred from homology"/>
<dbReference type="InterPro" id="IPR047260">
    <property type="entry name" value="ERCC1-like_central_dom"/>
</dbReference>
<evidence type="ECO:0000256" key="2">
    <source>
        <dbReference type="ARBA" id="ARBA00008283"/>
    </source>
</evidence>
<dbReference type="GO" id="GO:0000110">
    <property type="term" value="C:nucleotide-excision repair factor 1 complex"/>
    <property type="evidence" value="ECO:0007669"/>
    <property type="project" value="TreeGrafter"/>
</dbReference>
<reference evidence="8" key="1">
    <citation type="submission" date="2021-02" db="EMBL/GenBank/DDBJ databases">
        <authorList>
            <person name="Dougan E. K."/>
            <person name="Rhodes N."/>
            <person name="Thang M."/>
            <person name="Chan C."/>
        </authorList>
    </citation>
    <scope>NUCLEOTIDE SEQUENCE</scope>
</reference>
<gene>
    <name evidence="8" type="ORF">PGLA2088_LOCUS26330</name>
</gene>
<evidence type="ECO:0000256" key="4">
    <source>
        <dbReference type="ARBA" id="ARBA00023125"/>
    </source>
</evidence>
<comment type="similarity">
    <text evidence="2">Belongs to the ERCC1/RAD10/SWI10 family.</text>
</comment>
<dbReference type="PANTHER" id="PTHR12749:SF0">
    <property type="entry name" value="DNA EXCISION REPAIR PROTEIN ERCC-1"/>
    <property type="match status" value="1"/>
</dbReference>
<accession>A0A813K3C6</accession>
<organism evidence="8 9">
    <name type="scientific">Polarella glacialis</name>
    <name type="common">Dinoflagellate</name>
    <dbReference type="NCBI Taxonomy" id="89957"/>
    <lineage>
        <taxon>Eukaryota</taxon>
        <taxon>Sar</taxon>
        <taxon>Alveolata</taxon>
        <taxon>Dinophyceae</taxon>
        <taxon>Suessiales</taxon>
        <taxon>Suessiaceae</taxon>
        <taxon>Polarella</taxon>
    </lineage>
</organism>
<dbReference type="InterPro" id="IPR010994">
    <property type="entry name" value="RuvA_2-like"/>
</dbReference>
<dbReference type="Gene3D" id="3.40.50.10130">
    <property type="match status" value="1"/>
</dbReference>
<dbReference type="InterPro" id="IPR004579">
    <property type="entry name" value="ERCC1/RAD10/SWI10"/>
</dbReference>
<keyword evidence="3" id="KW-0227">DNA damage</keyword>
<dbReference type="Pfam" id="PF14520">
    <property type="entry name" value="HHH_5"/>
    <property type="match status" value="1"/>
</dbReference>
<dbReference type="GO" id="GO:0003697">
    <property type="term" value="F:single-stranded DNA binding"/>
    <property type="evidence" value="ECO:0007669"/>
    <property type="project" value="TreeGrafter"/>
</dbReference>
<evidence type="ECO:0000256" key="6">
    <source>
        <dbReference type="ARBA" id="ARBA00023242"/>
    </source>
</evidence>
<evidence type="ECO:0000259" key="7">
    <source>
        <dbReference type="Pfam" id="PF03834"/>
    </source>
</evidence>
<dbReference type="Proteomes" id="UP000626109">
    <property type="component" value="Unassembled WGS sequence"/>
</dbReference>
<dbReference type="InterPro" id="IPR011335">
    <property type="entry name" value="Restrct_endonuc-II-like"/>
</dbReference>
<dbReference type="Gene3D" id="1.10.150.20">
    <property type="entry name" value="5' to 3' exonuclease, C-terminal subdomain"/>
    <property type="match status" value="1"/>
</dbReference>
<dbReference type="EMBL" id="CAJNNW010027021">
    <property type="protein sequence ID" value="CAE8689132.1"/>
    <property type="molecule type" value="Genomic_DNA"/>
</dbReference>
<dbReference type="AlphaFoldDB" id="A0A813K3C6"/>
<dbReference type="GO" id="GO:0070522">
    <property type="term" value="C:ERCC4-ERCC1 complex"/>
    <property type="evidence" value="ECO:0007669"/>
    <property type="project" value="TreeGrafter"/>
</dbReference>
<dbReference type="GO" id="GO:0070914">
    <property type="term" value="P:UV-damage excision repair"/>
    <property type="evidence" value="ECO:0007669"/>
    <property type="project" value="TreeGrafter"/>
</dbReference>
<evidence type="ECO:0000256" key="5">
    <source>
        <dbReference type="ARBA" id="ARBA00023204"/>
    </source>
</evidence>
<dbReference type="SUPFAM" id="SSF52980">
    <property type="entry name" value="Restriction endonuclease-like"/>
    <property type="match status" value="1"/>
</dbReference>
<protein>
    <recommendedName>
        <fullName evidence="7">ERCC1-like central domain-containing protein</fullName>
    </recommendedName>
</protein>
<dbReference type="GO" id="GO:0003684">
    <property type="term" value="F:damaged DNA binding"/>
    <property type="evidence" value="ECO:0007669"/>
    <property type="project" value="InterPro"/>
</dbReference>
<feature type="domain" description="ERCC1-like central" evidence="7">
    <location>
        <begin position="21"/>
        <end position="133"/>
    </location>
</feature>
<evidence type="ECO:0000313" key="8">
    <source>
        <dbReference type="EMBL" id="CAE8689132.1"/>
    </source>
</evidence>
<keyword evidence="4" id="KW-0238">DNA-binding</keyword>
<evidence type="ECO:0000313" key="9">
    <source>
        <dbReference type="Proteomes" id="UP000626109"/>
    </source>
</evidence>
<evidence type="ECO:0000256" key="3">
    <source>
        <dbReference type="ARBA" id="ARBA00022763"/>
    </source>
</evidence>
<dbReference type="SUPFAM" id="SSF47781">
    <property type="entry name" value="RuvA domain 2-like"/>
    <property type="match status" value="1"/>
</dbReference>
<dbReference type="CDD" id="cd22325">
    <property type="entry name" value="ERCC1_C-like"/>
    <property type="match status" value="1"/>
</dbReference>
<comment type="caution">
    <text evidence="8">The sequence shown here is derived from an EMBL/GenBank/DDBJ whole genome shotgun (WGS) entry which is preliminary data.</text>
</comment>
<dbReference type="PANTHER" id="PTHR12749">
    <property type="entry name" value="EXCISION REPAIR CROSS-COMPLEMENTING 1 ERCC1"/>
    <property type="match status" value="1"/>
</dbReference>
<dbReference type="Pfam" id="PF03834">
    <property type="entry name" value="Rad10"/>
    <property type="match status" value="1"/>
</dbReference>
<comment type="subcellular location">
    <subcellularLocation>
        <location evidence="1">Nucleus</location>
    </subcellularLocation>
</comment>
<keyword evidence="6" id="KW-0539">Nucleus</keyword>
<sequence>MAATGGPPAQRYDHPRASQAIIASARQQGNPMINFVKSTAVEFAEGLVPDYLTGPETAVLFISLRFQRLHPDYLQRRIQALGKRHRSRVVLCRVDVEAPEEALEQVTLATFHGEMSLLVAWTDAEAAGYLETLHRYQSKGAEALMGRLAEGDSKTRLTEVLTTVKGVNRTDAALLATRFGSFAGIASTSEEEFQRCPGIGDKKVKQLRHVFHTPFFPS</sequence>
<evidence type="ECO:0000256" key="1">
    <source>
        <dbReference type="ARBA" id="ARBA00004123"/>
    </source>
</evidence>
<name>A0A813K3C6_POLGL</name>
<dbReference type="GO" id="GO:0006312">
    <property type="term" value="P:mitotic recombination"/>
    <property type="evidence" value="ECO:0007669"/>
    <property type="project" value="TreeGrafter"/>
</dbReference>
<dbReference type="GO" id="GO:0006302">
    <property type="term" value="P:double-strand break repair"/>
    <property type="evidence" value="ECO:0007669"/>
    <property type="project" value="UniProtKB-ARBA"/>
</dbReference>
<dbReference type="NCBIfam" id="TIGR00597">
    <property type="entry name" value="rad10"/>
    <property type="match status" value="1"/>
</dbReference>